<dbReference type="Gene3D" id="3.20.20.80">
    <property type="entry name" value="Glycosidases"/>
    <property type="match status" value="2"/>
</dbReference>
<sequence length="617" mass="70078">MTERNLQEVDLPALSDRKFFPSPAAWEDQVLYFLMLDRFSDGQEKGYKSNDGTIVRRGSTPLFQSTDAGNADASHWKAAGQKFCGGNLSGLTSKLGYLERLGVTAIWISPIFKQVKFKDTYHGYGIQNFLDVDPHFGQREDLRTLVRTAHAHGIYVILDIILNHTGDVFRYNPNRYRTEHNGQIFNDPRWDGQPYDVQGFHDQFGEPTLPFQQLDIASHPAAWPHGAIWPQEFQDPQAFTRKGHITNWDFSPEFLEGDFLDLKNIQLGSGDVDQYQPSDALKALAEVYKFWIAFADVDGYRVDTVKHMDLGATRYFASVIHEFTKSIGKENFYLIGEITGGRTRAFQTLETTGLDAALGVDDIPDKMEYLVKGYRNPEEYFQLFRNSILVQKESHVWFRNRVVTLFDDHDQVRKGEDKARFCADPDGQDGLLNVLALNALTMGIPCMYYGSEQYFDGHGQSDQFIRECMFGGEFGAFQSHQRHFFNEESPAYRQLSILLGIRRNKLALRRGRQYLREISGNGIDFGLPRMLGGQIRSVIPWSRIFNDREILLAMNTDYAAPRSAWVTVDDGLHQAGHTLTCLYSTNAGQIGQETTVESRNGKAVVLTLPAGGFVIYE</sequence>
<dbReference type="GO" id="GO:0005975">
    <property type="term" value="P:carbohydrate metabolic process"/>
    <property type="evidence" value="ECO:0007669"/>
    <property type="project" value="InterPro"/>
</dbReference>
<dbReference type="InterPro" id="IPR017853">
    <property type="entry name" value="GH"/>
</dbReference>
<evidence type="ECO:0000259" key="1">
    <source>
        <dbReference type="SMART" id="SM00642"/>
    </source>
</evidence>
<gene>
    <name evidence="2" type="ORF">PP769_10000</name>
</gene>
<evidence type="ECO:0000313" key="2">
    <source>
        <dbReference type="EMBL" id="WNM60065.1"/>
    </source>
</evidence>
<dbReference type="Proteomes" id="UP001302719">
    <property type="component" value="Chromosome"/>
</dbReference>
<dbReference type="PANTHER" id="PTHR10357:SF209">
    <property type="entry name" value="PERIPLASMIC ALPHA-AMYLASE"/>
    <property type="match status" value="1"/>
</dbReference>
<protein>
    <submittedName>
        <fullName evidence="2">Alpha-amylase family glycosyl hydrolase</fullName>
    </submittedName>
</protein>
<dbReference type="CDD" id="cd11352">
    <property type="entry name" value="AmyAc_5"/>
    <property type="match status" value="1"/>
</dbReference>
<dbReference type="Pfam" id="PF00128">
    <property type="entry name" value="Alpha-amylase"/>
    <property type="match status" value="1"/>
</dbReference>
<name>A0AA96GH51_9BACT</name>
<keyword evidence="3" id="KW-1185">Reference proteome</keyword>
<dbReference type="InterPro" id="IPR006047">
    <property type="entry name" value="GH13_cat_dom"/>
</dbReference>
<dbReference type="KEGG" id="nall:PP769_10000"/>
<feature type="domain" description="Glycosyl hydrolase family 13 catalytic" evidence="1">
    <location>
        <begin position="33"/>
        <end position="502"/>
    </location>
</feature>
<evidence type="ECO:0000313" key="3">
    <source>
        <dbReference type="Proteomes" id="UP001302719"/>
    </source>
</evidence>
<proteinExistence type="predicted"/>
<dbReference type="RefSeq" id="WP_312647001.1">
    <property type="nucleotide sequence ID" value="NZ_CP116967.1"/>
</dbReference>
<organism evidence="2 3">
    <name type="scientific">Candidatus Nitrospira allomarina</name>
    <dbReference type="NCBI Taxonomy" id="3020900"/>
    <lineage>
        <taxon>Bacteria</taxon>
        <taxon>Pseudomonadati</taxon>
        <taxon>Nitrospirota</taxon>
        <taxon>Nitrospiria</taxon>
        <taxon>Nitrospirales</taxon>
        <taxon>Nitrospiraceae</taxon>
        <taxon>Nitrospira</taxon>
    </lineage>
</organism>
<accession>A0AA96GH51</accession>
<dbReference type="SUPFAM" id="SSF51445">
    <property type="entry name" value="(Trans)glycosidases"/>
    <property type="match status" value="1"/>
</dbReference>
<keyword evidence="2" id="KW-0378">Hydrolase</keyword>
<dbReference type="AlphaFoldDB" id="A0AA96GH51"/>
<dbReference type="SMART" id="SM00642">
    <property type="entry name" value="Aamy"/>
    <property type="match status" value="1"/>
</dbReference>
<dbReference type="PANTHER" id="PTHR10357">
    <property type="entry name" value="ALPHA-AMYLASE FAMILY MEMBER"/>
    <property type="match status" value="1"/>
</dbReference>
<dbReference type="EMBL" id="CP116967">
    <property type="protein sequence ID" value="WNM60065.1"/>
    <property type="molecule type" value="Genomic_DNA"/>
</dbReference>
<reference evidence="2 3" key="1">
    <citation type="submission" date="2023-01" db="EMBL/GenBank/DDBJ databases">
        <title>Cultivation and genomic characterization of new, ubiquitous marine nitrite-oxidizing bacteria from the Nitrospirales.</title>
        <authorList>
            <person name="Mueller A.J."/>
            <person name="Daebeler A."/>
            <person name="Herbold C.W."/>
            <person name="Kirkegaard R.H."/>
            <person name="Daims H."/>
        </authorList>
    </citation>
    <scope>NUCLEOTIDE SEQUENCE [LARGE SCALE GENOMIC DNA]</scope>
    <source>
        <strain evidence="2 3">VA</strain>
    </source>
</reference>
<dbReference type="GO" id="GO:0016787">
    <property type="term" value="F:hydrolase activity"/>
    <property type="evidence" value="ECO:0007669"/>
    <property type="project" value="UniProtKB-KW"/>
</dbReference>